<dbReference type="GO" id="GO:0046872">
    <property type="term" value="F:metal ion binding"/>
    <property type="evidence" value="ECO:0007669"/>
    <property type="project" value="UniProtKB-KW"/>
</dbReference>
<dbReference type="InterPro" id="IPR036163">
    <property type="entry name" value="HMA_dom_sf"/>
</dbReference>
<dbReference type="RefSeq" id="WP_012645304.1">
    <property type="nucleotide sequence ID" value="NC_011979.1"/>
</dbReference>
<proteinExistence type="predicted"/>
<dbReference type="OrthoDB" id="7205933at2"/>
<dbReference type="PROSITE" id="PS01047">
    <property type="entry name" value="HMA_1"/>
    <property type="match status" value="1"/>
</dbReference>
<organism evidence="3 4">
    <name type="scientific">Geotalea daltonii (strain DSM 22248 / JCM 15807 / FRC-32)</name>
    <name type="common">Geobacter daltonii</name>
    <dbReference type="NCBI Taxonomy" id="316067"/>
    <lineage>
        <taxon>Bacteria</taxon>
        <taxon>Pseudomonadati</taxon>
        <taxon>Thermodesulfobacteriota</taxon>
        <taxon>Desulfuromonadia</taxon>
        <taxon>Geobacterales</taxon>
        <taxon>Geobacteraceae</taxon>
        <taxon>Geotalea</taxon>
    </lineage>
</organism>
<dbReference type="Pfam" id="PF00403">
    <property type="entry name" value="HMA"/>
    <property type="match status" value="1"/>
</dbReference>
<dbReference type="Gene3D" id="3.30.70.100">
    <property type="match status" value="1"/>
</dbReference>
<sequence>MNVDINGHLEKIEIGIKEMDCADCARHIKSAVESVPGVAEAEVLFSAQKAVLSFDPAKAGPADGYMI</sequence>
<feature type="domain" description="HMA" evidence="2">
    <location>
        <begin position="10"/>
        <end position="67"/>
    </location>
</feature>
<evidence type="ECO:0000256" key="1">
    <source>
        <dbReference type="ARBA" id="ARBA00022723"/>
    </source>
</evidence>
<name>B9M8P0_GEODF</name>
<dbReference type="CDD" id="cd00371">
    <property type="entry name" value="HMA"/>
    <property type="match status" value="1"/>
</dbReference>
<dbReference type="eggNOG" id="COG2608">
    <property type="taxonomic scope" value="Bacteria"/>
</dbReference>
<evidence type="ECO:0000313" key="4">
    <source>
        <dbReference type="Proteomes" id="UP000007721"/>
    </source>
</evidence>
<dbReference type="InterPro" id="IPR017969">
    <property type="entry name" value="Heavy-metal-associated_CS"/>
</dbReference>
<dbReference type="PROSITE" id="PS50846">
    <property type="entry name" value="HMA_2"/>
    <property type="match status" value="1"/>
</dbReference>
<dbReference type="KEGG" id="geo:Geob_0202"/>
<evidence type="ECO:0000259" key="2">
    <source>
        <dbReference type="PROSITE" id="PS50846"/>
    </source>
</evidence>
<dbReference type="AlphaFoldDB" id="B9M8P0"/>
<keyword evidence="1" id="KW-0479">Metal-binding</keyword>
<dbReference type="EMBL" id="CP001390">
    <property type="protein sequence ID" value="ACM18575.1"/>
    <property type="molecule type" value="Genomic_DNA"/>
</dbReference>
<accession>B9M8P0</accession>
<dbReference type="Proteomes" id="UP000007721">
    <property type="component" value="Chromosome"/>
</dbReference>
<evidence type="ECO:0000313" key="3">
    <source>
        <dbReference type="EMBL" id="ACM18575.1"/>
    </source>
</evidence>
<dbReference type="SUPFAM" id="SSF55008">
    <property type="entry name" value="HMA, heavy metal-associated domain"/>
    <property type="match status" value="1"/>
</dbReference>
<dbReference type="InterPro" id="IPR006121">
    <property type="entry name" value="HMA_dom"/>
</dbReference>
<gene>
    <name evidence="3" type="ordered locus">Geob_0202</name>
</gene>
<reference evidence="3 4" key="1">
    <citation type="submission" date="2009-01" db="EMBL/GenBank/DDBJ databases">
        <title>Complete sequence of Geobacter sp. FRC-32.</title>
        <authorList>
            <consortium name="US DOE Joint Genome Institute"/>
            <person name="Lucas S."/>
            <person name="Copeland A."/>
            <person name="Lapidus A."/>
            <person name="Glavina del Rio T."/>
            <person name="Dalin E."/>
            <person name="Tice H."/>
            <person name="Bruce D."/>
            <person name="Goodwin L."/>
            <person name="Pitluck S."/>
            <person name="Saunders E."/>
            <person name="Brettin T."/>
            <person name="Detter J.C."/>
            <person name="Han C."/>
            <person name="Larimer F."/>
            <person name="Land M."/>
            <person name="Hauser L."/>
            <person name="Kyrpides N."/>
            <person name="Ovchinnikova G."/>
            <person name="Kostka J."/>
            <person name="Richardson P."/>
        </authorList>
    </citation>
    <scope>NUCLEOTIDE SEQUENCE [LARGE SCALE GENOMIC DNA]</scope>
    <source>
        <strain evidence="4">DSM 22248 / JCM 15807 / FRC-32</strain>
    </source>
</reference>
<protein>
    <submittedName>
        <fullName evidence="3">Heavy metal-associated domain protein</fullName>
    </submittedName>
</protein>
<dbReference type="HOGENOM" id="CLU_2806333_0_0_7"/>
<dbReference type="STRING" id="316067.Geob_0202"/>
<keyword evidence="4" id="KW-1185">Reference proteome</keyword>